<name>A0A4U1IFZ5_9BURK</name>
<feature type="transmembrane region" description="Helical" evidence="5">
    <location>
        <begin position="127"/>
        <end position="144"/>
    </location>
</feature>
<reference evidence="7 8" key="1">
    <citation type="submission" date="2019-04" db="EMBL/GenBank/DDBJ databases">
        <title>Trinickia sp. 7GSK02, isolated from subtropical forest soil.</title>
        <authorList>
            <person name="Gao Z.-H."/>
            <person name="Qiu L.-H."/>
        </authorList>
    </citation>
    <scope>NUCLEOTIDE SEQUENCE [LARGE SCALE GENOMIC DNA]</scope>
    <source>
        <strain evidence="7 8">7GSK02</strain>
    </source>
</reference>
<evidence type="ECO:0000256" key="2">
    <source>
        <dbReference type="ARBA" id="ARBA00022692"/>
    </source>
</evidence>
<proteinExistence type="predicted"/>
<dbReference type="InterPro" id="IPR009915">
    <property type="entry name" value="NnrU_dom"/>
</dbReference>
<comment type="subcellular location">
    <subcellularLocation>
        <location evidence="1">Membrane</location>
        <topology evidence="1">Multi-pass membrane protein</topology>
    </subcellularLocation>
</comment>
<gene>
    <name evidence="7" type="ORF">FAZ69_02015</name>
</gene>
<feature type="domain" description="NnrU" evidence="6">
    <location>
        <begin position="3"/>
        <end position="190"/>
    </location>
</feature>
<feature type="transmembrane region" description="Helical" evidence="5">
    <location>
        <begin position="164"/>
        <end position="186"/>
    </location>
</feature>
<keyword evidence="4 5" id="KW-0472">Membrane</keyword>
<evidence type="ECO:0000256" key="4">
    <source>
        <dbReference type="ARBA" id="ARBA00023136"/>
    </source>
</evidence>
<evidence type="ECO:0000256" key="1">
    <source>
        <dbReference type="ARBA" id="ARBA00004141"/>
    </source>
</evidence>
<keyword evidence="2 5" id="KW-0812">Transmembrane</keyword>
<evidence type="ECO:0000313" key="7">
    <source>
        <dbReference type="EMBL" id="TKC92475.1"/>
    </source>
</evidence>
<feature type="transmembrane region" description="Helical" evidence="5">
    <location>
        <begin position="40"/>
        <end position="59"/>
    </location>
</feature>
<dbReference type="AlphaFoldDB" id="A0A4U1IFZ5"/>
<evidence type="ECO:0000259" key="6">
    <source>
        <dbReference type="Pfam" id="PF07298"/>
    </source>
</evidence>
<dbReference type="Proteomes" id="UP000305539">
    <property type="component" value="Unassembled WGS sequence"/>
</dbReference>
<evidence type="ECO:0000313" key="8">
    <source>
        <dbReference type="Proteomes" id="UP000305539"/>
    </source>
</evidence>
<protein>
    <submittedName>
        <fullName evidence="7">NnrU family protein</fullName>
    </submittedName>
</protein>
<keyword evidence="8" id="KW-1185">Reference proteome</keyword>
<keyword evidence="3 5" id="KW-1133">Transmembrane helix</keyword>
<dbReference type="OrthoDB" id="5293641at2"/>
<sequence>MGILVIGLLIFLGVHSIRIFADPWRSALIARLGERPWKGLYSIASIVGFVLIVWGYGIARREPVVVWAPPAGIQHLTILLVAIAFVLITAAYVPGNRIKRALGHPMAAGVALWAFGHLIANGTANAELLFAAFLVWSVASFLAGRRRDAVAGTTYPAGTVGRDVRVVVGGLVVWAVFGLFLHGWLIGVRPMG</sequence>
<accession>A0A4U1IFZ5</accession>
<organism evidence="7 8">
    <name type="scientific">Trinickia terrae</name>
    <dbReference type="NCBI Taxonomy" id="2571161"/>
    <lineage>
        <taxon>Bacteria</taxon>
        <taxon>Pseudomonadati</taxon>
        <taxon>Pseudomonadota</taxon>
        <taxon>Betaproteobacteria</taxon>
        <taxon>Burkholderiales</taxon>
        <taxon>Burkholderiaceae</taxon>
        <taxon>Trinickia</taxon>
    </lineage>
</organism>
<dbReference type="RefSeq" id="WP_136892257.1">
    <property type="nucleotide sequence ID" value="NZ_SWJE01000001.1"/>
</dbReference>
<dbReference type="Pfam" id="PF07298">
    <property type="entry name" value="NnrU"/>
    <property type="match status" value="1"/>
</dbReference>
<dbReference type="GO" id="GO:0016020">
    <property type="term" value="C:membrane"/>
    <property type="evidence" value="ECO:0007669"/>
    <property type="project" value="UniProtKB-SubCell"/>
</dbReference>
<feature type="transmembrane region" description="Helical" evidence="5">
    <location>
        <begin position="101"/>
        <end position="120"/>
    </location>
</feature>
<evidence type="ECO:0000256" key="3">
    <source>
        <dbReference type="ARBA" id="ARBA00022989"/>
    </source>
</evidence>
<evidence type="ECO:0000256" key="5">
    <source>
        <dbReference type="SAM" id="Phobius"/>
    </source>
</evidence>
<comment type="caution">
    <text evidence="7">The sequence shown here is derived from an EMBL/GenBank/DDBJ whole genome shotgun (WGS) entry which is preliminary data.</text>
</comment>
<dbReference type="EMBL" id="SWJE01000001">
    <property type="protein sequence ID" value="TKC92475.1"/>
    <property type="molecule type" value="Genomic_DNA"/>
</dbReference>
<feature type="transmembrane region" description="Helical" evidence="5">
    <location>
        <begin position="71"/>
        <end position="95"/>
    </location>
</feature>